<keyword evidence="2" id="KW-0472">Membrane</keyword>
<name>A2FVB1_TRIV3</name>
<dbReference type="Proteomes" id="UP000001542">
    <property type="component" value="Unassembled WGS sequence"/>
</dbReference>
<dbReference type="SMR" id="A2FVB1"/>
<feature type="transmembrane region" description="Helical" evidence="2">
    <location>
        <begin position="226"/>
        <end position="250"/>
    </location>
</feature>
<dbReference type="KEGG" id="tva:4748844"/>
<dbReference type="VEuPathDB" id="TrichDB:TVAG_497920"/>
<dbReference type="AlphaFoldDB" id="A2FVB1"/>
<dbReference type="EMBL" id="DS114054">
    <property type="protein sequence ID" value="EAX91151.1"/>
    <property type="molecule type" value="Genomic_DNA"/>
</dbReference>
<keyword evidence="2" id="KW-1133">Transmembrane helix</keyword>
<dbReference type="InParanoid" id="A2FVB1"/>
<feature type="compositionally biased region" description="Basic residues" evidence="1">
    <location>
        <begin position="628"/>
        <end position="639"/>
    </location>
</feature>
<accession>A2FVB1</accession>
<proteinExistence type="predicted"/>
<dbReference type="RefSeq" id="XP_001304081.1">
    <property type="nucleotide sequence ID" value="XM_001304080.1"/>
</dbReference>
<reference evidence="3" key="1">
    <citation type="submission" date="2006-10" db="EMBL/GenBank/DDBJ databases">
        <authorList>
            <person name="Amadeo P."/>
            <person name="Zhao Q."/>
            <person name="Wortman J."/>
            <person name="Fraser-Liggett C."/>
            <person name="Carlton J."/>
        </authorList>
    </citation>
    <scope>NUCLEOTIDE SEQUENCE</scope>
    <source>
        <strain evidence="3">G3</strain>
    </source>
</reference>
<evidence type="ECO:0000256" key="1">
    <source>
        <dbReference type="SAM" id="MobiDB-lite"/>
    </source>
</evidence>
<evidence type="ECO:0000313" key="4">
    <source>
        <dbReference type="Proteomes" id="UP000001542"/>
    </source>
</evidence>
<reference evidence="3" key="2">
    <citation type="journal article" date="2007" name="Science">
        <title>Draft genome sequence of the sexually transmitted pathogen Trichomonas vaginalis.</title>
        <authorList>
            <person name="Carlton J.M."/>
            <person name="Hirt R.P."/>
            <person name="Silva J.C."/>
            <person name="Delcher A.L."/>
            <person name="Schatz M."/>
            <person name="Zhao Q."/>
            <person name="Wortman J.R."/>
            <person name="Bidwell S.L."/>
            <person name="Alsmark U.C.M."/>
            <person name="Besteiro S."/>
            <person name="Sicheritz-Ponten T."/>
            <person name="Noel C.J."/>
            <person name="Dacks J.B."/>
            <person name="Foster P.G."/>
            <person name="Simillion C."/>
            <person name="Van de Peer Y."/>
            <person name="Miranda-Saavedra D."/>
            <person name="Barton G.J."/>
            <person name="Westrop G.D."/>
            <person name="Mueller S."/>
            <person name="Dessi D."/>
            <person name="Fiori P.L."/>
            <person name="Ren Q."/>
            <person name="Paulsen I."/>
            <person name="Zhang H."/>
            <person name="Bastida-Corcuera F.D."/>
            <person name="Simoes-Barbosa A."/>
            <person name="Brown M.T."/>
            <person name="Hayes R.D."/>
            <person name="Mukherjee M."/>
            <person name="Okumura C.Y."/>
            <person name="Schneider R."/>
            <person name="Smith A.J."/>
            <person name="Vanacova S."/>
            <person name="Villalvazo M."/>
            <person name="Haas B.J."/>
            <person name="Pertea M."/>
            <person name="Feldblyum T.V."/>
            <person name="Utterback T.R."/>
            <person name="Shu C.L."/>
            <person name="Osoegawa K."/>
            <person name="de Jong P.J."/>
            <person name="Hrdy I."/>
            <person name="Horvathova L."/>
            <person name="Zubacova Z."/>
            <person name="Dolezal P."/>
            <person name="Malik S.B."/>
            <person name="Logsdon J.M. Jr."/>
            <person name="Henze K."/>
            <person name="Gupta A."/>
            <person name="Wang C.C."/>
            <person name="Dunne R.L."/>
            <person name="Upcroft J.A."/>
            <person name="Upcroft P."/>
            <person name="White O."/>
            <person name="Salzberg S.L."/>
            <person name="Tang P."/>
            <person name="Chiu C.-H."/>
            <person name="Lee Y.-S."/>
            <person name="Embley T.M."/>
            <person name="Coombs G.H."/>
            <person name="Mottram J.C."/>
            <person name="Tachezy J."/>
            <person name="Fraser-Liggett C.M."/>
            <person name="Johnson P.J."/>
        </authorList>
    </citation>
    <scope>NUCLEOTIDE SEQUENCE [LARGE SCALE GENOMIC DNA]</scope>
    <source>
        <strain evidence="3">G3</strain>
    </source>
</reference>
<evidence type="ECO:0000256" key="2">
    <source>
        <dbReference type="SAM" id="Phobius"/>
    </source>
</evidence>
<feature type="region of interest" description="Disordered" evidence="1">
    <location>
        <begin position="508"/>
        <end position="647"/>
    </location>
</feature>
<sequence length="659" mass="75419">MFTTKSINLFIDDKSIYCVNYQIKGILYKSNYLGLYTDKINSYSISHYYLNAQKNEFNFNLKVSSNLTIVQDTSGMFQIKKNSPNNEILTLTFGSVGFEEKLNSVPIFDGDTTNSTFNIDLSQYAGKIISYLKLYPPLKYNILVQFDTTKYHPTDVIIYSNGKQIKFDNSNQTLLLNKSTISMSIDAKSNKDLRNIRISFDTTETQTFKPVPGPERDNNPSNKKTIAAVVASIAVFYVIGITSALIIYFIGKRHFNRLYGSLMSPCLCCCTNCEGYYEVVDFYQSHPRYYYDDYNAFGCRKCENCYDNHCNNSRCFYSCGEKLCQPCYARHNYALIYTLRLLFGITSLIIFPVICFITAIHLLCPSIRDDDYETNYADQHNQYKTPIVISKFYNKFKLKGKNYSNAKNEIDNHEDSSDGGSSSCSSASLNDIRSGKIKPLSPDEYKPEVIQNLDSEVMKSQNVQSHKTISQEEAAMKEQASHQERRPSIFTDANIPAKLSLSTEDFSIDAAPTEKREKPEIILKQPESPKEERKSPIKRNFTEEELERKRRKRRVKSAADAIHQSLKMFEPPSRYDDGSDTEPRASENPDYDNLVLLLPPPDYDSGVMPPMLPHPELLSPPAENIPRHTPKKHSRRAKEKRSESTIAEIRQANDLDFLF</sequence>
<dbReference type="VEuPathDB" id="TrichDB:TVAGG3_0148510"/>
<feature type="compositionally biased region" description="Basic and acidic residues" evidence="1">
    <location>
        <begin position="474"/>
        <end position="487"/>
    </location>
</feature>
<feature type="compositionally biased region" description="Basic and acidic residues" evidence="1">
    <location>
        <begin position="573"/>
        <end position="587"/>
    </location>
</feature>
<feature type="region of interest" description="Disordered" evidence="1">
    <location>
        <begin position="459"/>
        <end position="496"/>
    </location>
</feature>
<organism evidence="3 4">
    <name type="scientific">Trichomonas vaginalis (strain ATCC PRA-98 / G3)</name>
    <dbReference type="NCBI Taxonomy" id="412133"/>
    <lineage>
        <taxon>Eukaryota</taxon>
        <taxon>Metamonada</taxon>
        <taxon>Parabasalia</taxon>
        <taxon>Trichomonadida</taxon>
        <taxon>Trichomonadidae</taxon>
        <taxon>Trichomonas</taxon>
    </lineage>
</organism>
<keyword evidence="2" id="KW-0812">Transmembrane</keyword>
<protein>
    <submittedName>
        <fullName evidence="3">Uncharacterized protein</fullName>
    </submittedName>
</protein>
<feature type="compositionally biased region" description="Basic and acidic residues" evidence="1">
    <location>
        <begin position="512"/>
        <end position="548"/>
    </location>
</feature>
<keyword evidence="4" id="KW-1185">Reference proteome</keyword>
<feature type="compositionally biased region" description="Polar residues" evidence="1">
    <location>
        <begin position="459"/>
        <end position="468"/>
    </location>
</feature>
<gene>
    <name evidence="3" type="ORF">TVAG_497920</name>
</gene>
<evidence type="ECO:0000313" key="3">
    <source>
        <dbReference type="EMBL" id="EAX91151.1"/>
    </source>
</evidence>
<feature type="transmembrane region" description="Helical" evidence="2">
    <location>
        <begin position="341"/>
        <end position="363"/>
    </location>
</feature>